<evidence type="ECO:0000256" key="8">
    <source>
        <dbReference type="ARBA" id="ARBA00023065"/>
    </source>
</evidence>
<evidence type="ECO:0000256" key="9">
    <source>
        <dbReference type="ARBA" id="ARBA00023136"/>
    </source>
</evidence>
<keyword evidence="7 12" id="KW-1133">Transmembrane helix</keyword>
<sequence>MIALRPILSVLGFLYAALATAMLVPAMVDVASKNADWQAFVFSAFLTSLAGTLLALAMRGTLSRGLNMRQTFVLTVMAWVTLPAFGSLPFLWLGIGYADAMFEAVSGFTTTGATVLEGLDSLPPGLLVWRSMLQWMGGAGIAIMAVVLLPFLRVGGMQLFQTEVADRTEKIVARSVQHIRLIAGCYLLLTFACALAYAAAGMEAFDAVNHAMTTVATGGFSTYDASFAAFADMPAVVWTSIVFMILGALPFVLIVQALRGRPLQLWSDPQVRAFLLFMAVVTLGLTVHLGGTQDLVFHEALRKAAFTVVSITSTTGFVLTDYQAWGSAVAGLVLMLCFVGGCTGSTCGSIKFFRYQVFFGTVRSHLRKMVRPNRVTPEYFGRTRLTPELSFSVLSFLIVYIGAVGAVTLALSVFDLGAMTSFSAAASAIGNIGPGLGQVAGPAGSYAAVPDGAKWVLSVAMLLGRLELLTVLVLLDRDFWAN</sequence>
<dbReference type="Pfam" id="PF02386">
    <property type="entry name" value="TrkH"/>
    <property type="match status" value="1"/>
</dbReference>
<feature type="transmembrane region" description="Helical" evidence="12">
    <location>
        <begin position="391"/>
        <end position="414"/>
    </location>
</feature>
<dbReference type="PIRSF" id="PIRSF006247">
    <property type="entry name" value="TrkH"/>
    <property type="match status" value="1"/>
</dbReference>
<proteinExistence type="inferred from homology"/>
<evidence type="ECO:0000256" key="3">
    <source>
        <dbReference type="ARBA" id="ARBA00022475"/>
    </source>
</evidence>
<dbReference type="GO" id="GO:0046872">
    <property type="term" value="F:metal ion binding"/>
    <property type="evidence" value="ECO:0007669"/>
    <property type="project" value="UniProtKB-KW"/>
</dbReference>
<name>A0A0K6I9Q1_9HYPH</name>
<keyword evidence="5 12" id="KW-0812">Transmembrane</keyword>
<evidence type="ECO:0000256" key="1">
    <source>
        <dbReference type="ARBA" id="ARBA00004651"/>
    </source>
</evidence>
<dbReference type="RefSeq" id="WP_244270096.1">
    <property type="nucleotide sequence ID" value="NZ_CYHE01000016.1"/>
</dbReference>
<feature type="binding site" evidence="11">
    <location>
        <position position="111"/>
    </location>
    <ligand>
        <name>K(+)</name>
        <dbReference type="ChEBI" id="CHEBI:29103"/>
    </ligand>
</feature>
<feature type="binding site" evidence="11">
    <location>
        <position position="218"/>
    </location>
    <ligand>
        <name>K(+)</name>
        <dbReference type="ChEBI" id="CHEBI:29103"/>
    </ligand>
</feature>
<comment type="function">
    <text evidence="10">Low-affinity potassium transport system. Interacts with Trk system potassium uptake protein TrkA.</text>
</comment>
<evidence type="ECO:0000256" key="6">
    <source>
        <dbReference type="ARBA" id="ARBA00022958"/>
    </source>
</evidence>
<keyword evidence="10" id="KW-0997">Cell inner membrane</keyword>
<feature type="binding site" evidence="11">
    <location>
        <position position="110"/>
    </location>
    <ligand>
        <name>K(+)</name>
        <dbReference type="ChEBI" id="CHEBI:29103"/>
    </ligand>
</feature>
<protein>
    <recommendedName>
        <fullName evidence="10">Trk system potassium uptake protein</fullName>
    </recommendedName>
</protein>
<dbReference type="EMBL" id="CYHE01000016">
    <property type="protein sequence ID" value="CUB00037.1"/>
    <property type="molecule type" value="Genomic_DNA"/>
</dbReference>
<feature type="transmembrane region" description="Helical" evidence="12">
    <location>
        <begin position="455"/>
        <end position="475"/>
    </location>
</feature>
<keyword evidence="11" id="KW-0479">Metal-binding</keyword>
<evidence type="ECO:0000256" key="11">
    <source>
        <dbReference type="PIRSR" id="PIRSR006247-1"/>
    </source>
</evidence>
<dbReference type="PANTHER" id="PTHR32024:SF3">
    <property type="entry name" value="TRK SYSTEM POTASSIUM UPTAKE PROTEIN"/>
    <property type="match status" value="1"/>
</dbReference>
<dbReference type="PANTHER" id="PTHR32024">
    <property type="entry name" value="TRK SYSTEM POTASSIUM UPTAKE PROTEIN TRKG-RELATED"/>
    <property type="match status" value="1"/>
</dbReference>
<evidence type="ECO:0000256" key="4">
    <source>
        <dbReference type="ARBA" id="ARBA00022538"/>
    </source>
</evidence>
<evidence type="ECO:0000313" key="14">
    <source>
        <dbReference type="Proteomes" id="UP000183900"/>
    </source>
</evidence>
<feature type="binding site" evidence="11">
    <location>
        <position position="314"/>
    </location>
    <ligand>
        <name>K(+)</name>
        <dbReference type="ChEBI" id="CHEBI:29103"/>
    </ligand>
</feature>
<evidence type="ECO:0000256" key="12">
    <source>
        <dbReference type="SAM" id="Phobius"/>
    </source>
</evidence>
<evidence type="ECO:0000256" key="10">
    <source>
        <dbReference type="PIRNR" id="PIRNR006247"/>
    </source>
</evidence>
<gene>
    <name evidence="13" type="ORF">Ga0061067_11614</name>
</gene>
<feature type="transmembrane region" description="Helical" evidence="12">
    <location>
        <begin position="72"/>
        <end position="95"/>
    </location>
</feature>
<keyword evidence="3 10" id="KW-1003">Cell membrane</keyword>
<feature type="transmembrane region" description="Helical" evidence="12">
    <location>
        <begin position="324"/>
        <end position="344"/>
    </location>
</feature>
<feature type="transmembrane region" description="Helical" evidence="12">
    <location>
        <begin position="179"/>
        <end position="200"/>
    </location>
</feature>
<evidence type="ECO:0000256" key="7">
    <source>
        <dbReference type="ARBA" id="ARBA00022989"/>
    </source>
</evidence>
<feature type="transmembrane region" description="Helical" evidence="12">
    <location>
        <begin position="7"/>
        <end position="28"/>
    </location>
</feature>
<organism evidence="13 14">
    <name type="scientific">Pannonibacter indicus</name>
    <dbReference type="NCBI Taxonomy" id="466044"/>
    <lineage>
        <taxon>Bacteria</taxon>
        <taxon>Pseudomonadati</taxon>
        <taxon>Pseudomonadota</taxon>
        <taxon>Alphaproteobacteria</taxon>
        <taxon>Hyphomicrobiales</taxon>
        <taxon>Stappiaceae</taxon>
        <taxon>Pannonibacter</taxon>
    </lineage>
</organism>
<accession>A0A0K6I9Q1</accession>
<dbReference type="GO" id="GO:0015379">
    <property type="term" value="F:potassium:chloride symporter activity"/>
    <property type="evidence" value="ECO:0007669"/>
    <property type="project" value="InterPro"/>
</dbReference>
<evidence type="ECO:0000313" key="13">
    <source>
        <dbReference type="EMBL" id="CUB00037.1"/>
    </source>
</evidence>
<dbReference type="Proteomes" id="UP000183900">
    <property type="component" value="Unassembled WGS sequence"/>
</dbReference>
<feature type="transmembrane region" description="Helical" evidence="12">
    <location>
        <begin position="271"/>
        <end position="291"/>
    </location>
</feature>
<feature type="binding site" evidence="11">
    <location>
        <position position="315"/>
    </location>
    <ligand>
        <name>K(+)</name>
        <dbReference type="ChEBI" id="CHEBI:29103"/>
    </ligand>
</feature>
<dbReference type="GO" id="GO:0005886">
    <property type="term" value="C:plasma membrane"/>
    <property type="evidence" value="ECO:0007669"/>
    <property type="project" value="UniProtKB-SubCell"/>
</dbReference>
<comment type="similarity">
    <text evidence="10">Belongs to the TrkH potassium transport family.</text>
</comment>
<keyword evidence="2 10" id="KW-0813">Transport</keyword>
<feature type="transmembrane region" description="Helical" evidence="12">
    <location>
        <begin position="132"/>
        <end position="152"/>
    </location>
</feature>
<keyword evidence="8 10" id="KW-0406">Ion transport</keyword>
<evidence type="ECO:0000256" key="5">
    <source>
        <dbReference type="ARBA" id="ARBA00022692"/>
    </source>
</evidence>
<keyword evidence="9 10" id="KW-0472">Membrane</keyword>
<feature type="transmembrane region" description="Helical" evidence="12">
    <location>
        <begin position="40"/>
        <end position="60"/>
    </location>
</feature>
<keyword evidence="14" id="KW-1185">Reference proteome</keyword>
<evidence type="ECO:0000256" key="2">
    <source>
        <dbReference type="ARBA" id="ARBA00022448"/>
    </source>
</evidence>
<comment type="subcellular location">
    <subcellularLocation>
        <location evidence="10">Cell inner membrane</location>
        <topology evidence="10">Multi-pass membrane protein</topology>
    </subcellularLocation>
    <subcellularLocation>
        <location evidence="1">Cell membrane</location>
        <topology evidence="1">Multi-pass membrane protein</topology>
    </subcellularLocation>
</comment>
<reference evidence="14" key="1">
    <citation type="submission" date="2015-08" db="EMBL/GenBank/DDBJ databases">
        <authorList>
            <person name="Varghese N."/>
        </authorList>
    </citation>
    <scope>NUCLEOTIDE SEQUENCE [LARGE SCALE GENOMIC DNA]</scope>
    <source>
        <strain evidence="14">DSM 23407</strain>
    </source>
</reference>
<dbReference type="InterPro" id="IPR003445">
    <property type="entry name" value="Cat_transpt"/>
</dbReference>
<feature type="transmembrane region" description="Helical" evidence="12">
    <location>
        <begin position="235"/>
        <end position="259"/>
    </location>
</feature>
<keyword evidence="4 10" id="KW-0633">Potassium transport</keyword>
<dbReference type="InterPro" id="IPR004772">
    <property type="entry name" value="TrkH"/>
</dbReference>
<keyword evidence="6 10" id="KW-0630">Potassium</keyword>
<dbReference type="AlphaFoldDB" id="A0A0K6I9Q1"/>
<feature type="binding site" evidence="11">
    <location>
        <position position="431"/>
    </location>
    <ligand>
        <name>K(+)</name>
        <dbReference type="ChEBI" id="CHEBI:29103"/>
    </ligand>
</feature>